<dbReference type="Proteomes" id="UP000799764">
    <property type="component" value="Unassembled WGS sequence"/>
</dbReference>
<dbReference type="Gene3D" id="3.40.50.1820">
    <property type="entry name" value="alpha/beta hydrolase"/>
    <property type="match status" value="1"/>
</dbReference>
<dbReference type="InterPro" id="IPR029058">
    <property type="entry name" value="AB_hydrolase_fold"/>
</dbReference>
<comment type="caution">
    <text evidence="7">The sequence shown here is derived from an EMBL/GenBank/DDBJ whole genome shotgun (WGS) entry which is preliminary data.</text>
</comment>
<keyword evidence="3" id="KW-0645">Protease</keyword>
<dbReference type="Pfam" id="PF00450">
    <property type="entry name" value="Peptidase_S10"/>
    <property type="match status" value="1"/>
</dbReference>
<dbReference type="GO" id="GO:0004185">
    <property type="term" value="F:serine-type carboxypeptidase activity"/>
    <property type="evidence" value="ECO:0007669"/>
    <property type="project" value="InterPro"/>
</dbReference>
<evidence type="ECO:0000313" key="8">
    <source>
        <dbReference type="Proteomes" id="UP000799764"/>
    </source>
</evidence>
<feature type="chain" id="PRO_5040415797" evidence="6">
    <location>
        <begin position="22"/>
        <end position="333"/>
    </location>
</feature>
<name>A0A9P4P593_9PLEO</name>
<proteinExistence type="inferred from homology"/>
<dbReference type="OrthoDB" id="443318at2759"/>
<keyword evidence="4" id="KW-0378">Hydrolase</keyword>
<gene>
    <name evidence="7" type="ORF">P171DRAFT_504841</name>
</gene>
<protein>
    <submittedName>
        <fullName evidence="7">Alpha/beta-hydrolase</fullName>
    </submittedName>
</protein>
<keyword evidence="6" id="KW-0732">Signal</keyword>
<feature type="signal peptide" evidence="6">
    <location>
        <begin position="1"/>
        <end position="21"/>
    </location>
</feature>
<evidence type="ECO:0000313" key="7">
    <source>
        <dbReference type="EMBL" id="KAF2438625.1"/>
    </source>
</evidence>
<accession>A0A9P4P593</accession>
<evidence type="ECO:0000256" key="4">
    <source>
        <dbReference type="ARBA" id="ARBA00022801"/>
    </source>
</evidence>
<dbReference type="AlphaFoldDB" id="A0A9P4P593"/>
<dbReference type="SUPFAM" id="SSF53474">
    <property type="entry name" value="alpha/beta-Hydrolases"/>
    <property type="match status" value="1"/>
</dbReference>
<evidence type="ECO:0000256" key="6">
    <source>
        <dbReference type="SAM" id="SignalP"/>
    </source>
</evidence>
<keyword evidence="8" id="KW-1185">Reference proteome</keyword>
<reference evidence="7" key="1">
    <citation type="journal article" date="2020" name="Stud. Mycol.">
        <title>101 Dothideomycetes genomes: a test case for predicting lifestyles and emergence of pathogens.</title>
        <authorList>
            <person name="Haridas S."/>
            <person name="Albert R."/>
            <person name="Binder M."/>
            <person name="Bloem J."/>
            <person name="Labutti K."/>
            <person name="Salamov A."/>
            <person name="Andreopoulos B."/>
            <person name="Baker S."/>
            <person name="Barry K."/>
            <person name="Bills G."/>
            <person name="Bluhm B."/>
            <person name="Cannon C."/>
            <person name="Castanera R."/>
            <person name="Culley D."/>
            <person name="Daum C."/>
            <person name="Ezra D."/>
            <person name="Gonzalez J."/>
            <person name="Henrissat B."/>
            <person name="Kuo A."/>
            <person name="Liang C."/>
            <person name="Lipzen A."/>
            <person name="Lutzoni F."/>
            <person name="Magnuson J."/>
            <person name="Mondo S."/>
            <person name="Nolan M."/>
            <person name="Ohm R."/>
            <person name="Pangilinan J."/>
            <person name="Park H.-J."/>
            <person name="Ramirez L."/>
            <person name="Alfaro M."/>
            <person name="Sun H."/>
            <person name="Tritt A."/>
            <person name="Yoshinaga Y."/>
            <person name="Zwiers L.-H."/>
            <person name="Turgeon B."/>
            <person name="Goodwin S."/>
            <person name="Spatafora J."/>
            <person name="Crous P."/>
            <person name="Grigoriev I."/>
        </authorList>
    </citation>
    <scope>NUCLEOTIDE SEQUENCE</scope>
    <source>
        <strain evidence="7">CBS 690.94</strain>
    </source>
</reference>
<comment type="similarity">
    <text evidence="1">Belongs to the peptidase S10 family.</text>
</comment>
<dbReference type="EMBL" id="MU001512">
    <property type="protein sequence ID" value="KAF2438625.1"/>
    <property type="molecule type" value="Genomic_DNA"/>
</dbReference>
<evidence type="ECO:0000256" key="1">
    <source>
        <dbReference type="ARBA" id="ARBA00009431"/>
    </source>
</evidence>
<keyword evidence="2" id="KW-0121">Carboxypeptidase</keyword>
<evidence type="ECO:0000256" key="5">
    <source>
        <dbReference type="ARBA" id="ARBA00023180"/>
    </source>
</evidence>
<dbReference type="GO" id="GO:0006508">
    <property type="term" value="P:proteolysis"/>
    <property type="evidence" value="ECO:0007669"/>
    <property type="project" value="UniProtKB-KW"/>
</dbReference>
<dbReference type="InterPro" id="IPR001563">
    <property type="entry name" value="Peptidase_S10"/>
</dbReference>
<evidence type="ECO:0000256" key="2">
    <source>
        <dbReference type="ARBA" id="ARBA00022645"/>
    </source>
</evidence>
<sequence length="333" mass="36523">MRSIITSLLATAAVFTGLATAALSVKQNKRSLVERDGVVYNVFEHAATGAKIEFVNNSGICETTKGVNQYSGYLSVGTNMNRWFWFFEPIGVGFSYGTDLVTSTETAALPEFAKYILEQNKTNAGEKINIVALGINNGWFDAKIQEPAYTTYLYNNSHKPLISKSQYTSYINAFNSKCLPALNTCYSRPLANAADFDVYDIRASSNDPEPPEMYVNYLTSAVVVKAIGAKSTYQECSDSAGNKFSPSGDSLRLFLDELSDVVSEGITMLIWAGDADWICNWYGVQDVTLGLYKVKGKEAGQFKTEGNLSFLRVYDAALQAFVQTMKKGAITST</sequence>
<organism evidence="7 8">
    <name type="scientific">Karstenula rhodostoma CBS 690.94</name>
    <dbReference type="NCBI Taxonomy" id="1392251"/>
    <lineage>
        <taxon>Eukaryota</taxon>
        <taxon>Fungi</taxon>
        <taxon>Dikarya</taxon>
        <taxon>Ascomycota</taxon>
        <taxon>Pezizomycotina</taxon>
        <taxon>Dothideomycetes</taxon>
        <taxon>Pleosporomycetidae</taxon>
        <taxon>Pleosporales</taxon>
        <taxon>Massarineae</taxon>
        <taxon>Didymosphaeriaceae</taxon>
        <taxon>Karstenula</taxon>
    </lineage>
</organism>
<evidence type="ECO:0000256" key="3">
    <source>
        <dbReference type="ARBA" id="ARBA00022670"/>
    </source>
</evidence>
<keyword evidence="5" id="KW-0325">Glycoprotein</keyword>